<dbReference type="GO" id="GO:0016491">
    <property type="term" value="F:oxidoreductase activity"/>
    <property type="evidence" value="ECO:0007669"/>
    <property type="project" value="UniProtKB-KW"/>
</dbReference>
<evidence type="ECO:0000256" key="1">
    <source>
        <dbReference type="ARBA" id="ARBA00006484"/>
    </source>
</evidence>
<dbReference type="PRINTS" id="PR00081">
    <property type="entry name" value="GDHRDH"/>
</dbReference>
<dbReference type="SUPFAM" id="SSF51735">
    <property type="entry name" value="NAD(P)-binding Rossmann-fold domains"/>
    <property type="match status" value="1"/>
</dbReference>
<gene>
    <name evidence="3" type="ORF">ET33_16810</name>
</gene>
<dbReference type="InterPro" id="IPR002347">
    <property type="entry name" value="SDR_fam"/>
</dbReference>
<sequence length="261" mass="27684">MDLYLKGKKAVVTASSKGLGRAIAEQLAAEGADLLLCSRDEQAVCDVAAQLGQKYGVSATGMAVDLSSPEQIGWLVQQAADRFGRVDALVCNAGGPPSGSFLSLDEEAWLHAIQLNLMSVVRLVKGFHPLMKEQGGRIVTIASSSVKVPIPGLVLSNTLRTGIVGLMKTLSVEWGPDGILLNTVCPGRISTDRLVELDLARAARDQVTVEDIRESMVKDIPLGRYGEPEELAATAAFLLSPRNSYMTGSVFYVDGGSVKAI</sequence>
<dbReference type="Proteomes" id="UP000028123">
    <property type="component" value="Unassembled WGS sequence"/>
</dbReference>
<organism evidence="3 4">
    <name type="scientific">Paenibacillus tyrfis</name>
    <dbReference type="NCBI Taxonomy" id="1501230"/>
    <lineage>
        <taxon>Bacteria</taxon>
        <taxon>Bacillati</taxon>
        <taxon>Bacillota</taxon>
        <taxon>Bacilli</taxon>
        <taxon>Bacillales</taxon>
        <taxon>Paenibacillaceae</taxon>
        <taxon>Paenibacillus</taxon>
    </lineage>
</organism>
<name>A0A081NXX0_9BACL</name>
<comment type="similarity">
    <text evidence="1">Belongs to the short-chain dehydrogenases/reductases (SDR) family.</text>
</comment>
<dbReference type="Pfam" id="PF13561">
    <property type="entry name" value="adh_short_C2"/>
    <property type="match status" value="1"/>
</dbReference>
<dbReference type="PANTHER" id="PTHR42879">
    <property type="entry name" value="3-OXOACYL-(ACYL-CARRIER-PROTEIN) REDUCTASE"/>
    <property type="match status" value="1"/>
</dbReference>
<dbReference type="GO" id="GO:0008206">
    <property type="term" value="P:bile acid metabolic process"/>
    <property type="evidence" value="ECO:0007669"/>
    <property type="project" value="UniProtKB-ARBA"/>
</dbReference>
<dbReference type="Gene3D" id="3.40.50.720">
    <property type="entry name" value="NAD(P)-binding Rossmann-like Domain"/>
    <property type="match status" value="1"/>
</dbReference>
<keyword evidence="2" id="KW-0560">Oxidoreductase</keyword>
<dbReference type="FunFam" id="3.40.50.720:FF:000084">
    <property type="entry name" value="Short-chain dehydrogenase reductase"/>
    <property type="match status" value="1"/>
</dbReference>
<dbReference type="InterPro" id="IPR036291">
    <property type="entry name" value="NAD(P)-bd_dom_sf"/>
</dbReference>
<dbReference type="RefSeq" id="WP_036688809.1">
    <property type="nucleotide sequence ID" value="NZ_JNVM01000023.1"/>
</dbReference>
<evidence type="ECO:0000313" key="4">
    <source>
        <dbReference type="Proteomes" id="UP000028123"/>
    </source>
</evidence>
<dbReference type="CDD" id="cd05344">
    <property type="entry name" value="BKR_like_SDR_like"/>
    <property type="match status" value="1"/>
</dbReference>
<dbReference type="EMBL" id="JNVM01000023">
    <property type="protein sequence ID" value="KEQ23293.1"/>
    <property type="molecule type" value="Genomic_DNA"/>
</dbReference>
<comment type="caution">
    <text evidence="3">The sequence shown here is derived from an EMBL/GenBank/DDBJ whole genome shotgun (WGS) entry which is preliminary data.</text>
</comment>
<evidence type="ECO:0000256" key="2">
    <source>
        <dbReference type="ARBA" id="ARBA00023002"/>
    </source>
</evidence>
<dbReference type="OrthoDB" id="9803333at2"/>
<reference evidence="3 4" key="1">
    <citation type="submission" date="2014-06" db="EMBL/GenBank/DDBJ databases">
        <title>Draft genome sequence of Paenibacillus sp. MSt1.</title>
        <authorList>
            <person name="Aw Y.K."/>
            <person name="Ong K.S."/>
            <person name="Gan H.M."/>
            <person name="Lee S.M."/>
        </authorList>
    </citation>
    <scope>NUCLEOTIDE SEQUENCE [LARGE SCALE GENOMIC DNA]</scope>
    <source>
        <strain evidence="3 4">MSt1</strain>
    </source>
</reference>
<dbReference type="AlphaFoldDB" id="A0A081NXX0"/>
<accession>A0A081NXX0</accession>
<evidence type="ECO:0000313" key="3">
    <source>
        <dbReference type="EMBL" id="KEQ23293.1"/>
    </source>
</evidence>
<dbReference type="eggNOG" id="COG1028">
    <property type="taxonomic scope" value="Bacteria"/>
</dbReference>
<keyword evidence="4" id="KW-1185">Reference proteome</keyword>
<dbReference type="InterPro" id="IPR050259">
    <property type="entry name" value="SDR"/>
</dbReference>
<dbReference type="PANTHER" id="PTHR42879:SF6">
    <property type="entry name" value="NADPH-DEPENDENT REDUCTASE BACG"/>
    <property type="match status" value="1"/>
</dbReference>
<proteinExistence type="inferred from homology"/>
<protein>
    <submittedName>
        <fullName evidence="3">3-oxoacyl-ACP reductase</fullName>
    </submittedName>
</protein>